<feature type="domain" description="ParB-like N-terminal" evidence="3">
    <location>
        <begin position="9"/>
        <end position="96"/>
    </location>
</feature>
<dbReference type="GO" id="GO:0003677">
    <property type="term" value="F:DNA binding"/>
    <property type="evidence" value="ECO:0007669"/>
    <property type="project" value="InterPro"/>
</dbReference>
<dbReference type="InterPro" id="IPR002941">
    <property type="entry name" value="DNA_methylase_N4/N6"/>
</dbReference>
<keyword evidence="1 4" id="KW-0489">Methyltransferase</keyword>
<organism evidence="4">
    <name type="scientific">viral metagenome</name>
    <dbReference type="NCBI Taxonomy" id="1070528"/>
    <lineage>
        <taxon>unclassified sequences</taxon>
        <taxon>metagenomes</taxon>
        <taxon>organismal metagenomes</taxon>
    </lineage>
</organism>
<dbReference type="PRINTS" id="PR00508">
    <property type="entry name" value="S21N4MTFRASE"/>
</dbReference>
<dbReference type="InterPro" id="IPR001091">
    <property type="entry name" value="RM_Methyltransferase"/>
</dbReference>
<dbReference type="InterPro" id="IPR050336">
    <property type="entry name" value="Chromosome_partition/occlusion"/>
</dbReference>
<sequence length="443" mass="50350">MTINVGKVAMIPTISIEIGERARQNLGNLEELEKSMKTSGLIQPLAVQEVNKNHFKLLAGERRYSVLLANGVSEIPVRIYPSDLSEIEMKIIEKAENFYRKDMEYWEYDNLVHEIHEMEQAIHGTANRGGAAGSGHKLKDTAEMFGITDASVSTAIKRAEAREVAPELFENCKTQSDANKVLKKIDETIIKQSIAEKAEREKSPNSNFAKLASCFICGDFFEGVKKIPDGVMHLVEIDPPYAIDLNKRKKSDGESFYQQSDYNEVDVQEYQKFLANTFQECYRVMADHSWLICWFAPEPWFEVVYQELNTAGFNTTRMVGIWPKPSAQSMQPQVRLANTYEMFFYAWKGQPALNKAGRGNEFRFPPIPPQQKTHPTERPVELMTEIYSTFAFPGSRVFIPFLGSGVGLVAAHRLNMSAIGFELSKNYRDSFLVKIHNGVEYLR</sequence>
<dbReference type="SUPFAM" id="SSF53335">
    <property type="entry name" value="S-adenosyl-L-methionine-dependent methyltransferases"/>
    <property type="match status" value="1"/>
</dbReference>
<accession>A0A6M3KG05</accession>
<dbReference type="AlphaFoldDB" id="A0A6M3KG05"/>
<evidence type="ECO:0000313" key="4">
    <source>
        <dbReference type="EMBL" id="QJA80853.1"/>
    </source>
</evidence>
<dbReference type="Pfam" id="PF01555">
    <property type="entry name" value="N6_N4_Mtase"/>
    <property type="match status" value="1"/>
</dbReference>
<evidence type="ECO:0000259" key="3">
    <source>
        <dbReference type="SMART" id="SM00470"/>
    </source>
</evidence>
<dbReference type="SUPFAM" id="SSF110849">
    <property type="entry name" value="ParB/Sulfiredoxin"/>
    <property type="match status" value="1"/>
</dbReference>
<dbReference type="GO" id="GO:0007059">
    <property type="term" value="P:chromosome segregation"/>
    <property type="evidence" value="ECO:0007669"/>
    <property type="project" value="TreeGrafter"/>
</dbReference>
<dbReference type="GO" id="GO:0032259">
    <property type="term" value="P:methylation"/>
    <property type="evidence" value="ECO:0007669"/>
    <property type="project" value="UniProtKB-KW"/>
</dbReference>
<dbReference type="PANTHER" id="PTHR33375">
    <property type="entry name" value="CHROMOSOME-PARTITIONING PROTEIN PARB-RELATED"/>
    <property type="match status" value="1"/>
</dbReference>
<dbReference type="InterPro" id="IPR029063">
    <property type="entry name" value="SAM-dependent_MTases_sf"/>
</dbReference>
<keyword evidence="2 4" id="KW-0808">Transferase</keyword>
<dbReference type="Gene3D" id="3.90.1530.10">
    <property type="entry name" value="Conserved hypothetical protein from pyrococcus furiosus pfu- 392566-001, ParB domain"/>
    <property type="match status" value="1"/>
</dbReference>
<dbReference type="GO" id="GO:0005694">
    <property type="term" value="C:chromosome"/>
    <property type="evidence" value="ECO:0007669"/>
    <property type="project" value="TreeGrafter"/>
</dbReference>
<name>A0A6M3KG05_9ZZZZ</name>
<dbReference type="Gene3D" id="3.40.50.150">
    <property type="entry name" value="Vaccinia Virus protein VP39"/>
    <property type="match status" value="1"/>
</dbReference>
<dbReference type="EMBL" id="MT142438">
    <property type="protein sequence ID" value="QJA80853.1"/>
    <property type="molecule type" value="Genomic_DNA"/>
</dbReference>
<dbReference type="InterPro" id="IPR003115">
    <property type="entry name" value="ParB_N"/>
</dbReference>
<dbReference type="PANTHER" id="PTHR33375:SF1">
    <property type="entry name" value="CHROMOSOME-PARTITIONING PROTEIN PARB-RELATED"/>
    <property type="match status" value="1"/>
</dbReference>
<dbReference type="SMART" id="SM00470">
    <property type="entry name" value="ParB"/>
    <property type="match status" value="1"/>
</dbReference>
<protein>
    <submittedName>
        <fullName evidence="4">Putative methyltransferase</fullName>
    </submittedName>
</protein>
<reference evidence="4" key="1">
    <citation type="submission" date="2020-03" db="EMBL/GenBank/DDBJ databases">
        <title>The deep terrestrial virosphere.</title>
        <authorList>
            <person name="Holmfeldt K."/>
            <person name="Nilsson E."/>
            <person name="Simone D."/>
            <person name="Lopez-Fernandez M."/>
            <person name="Wu X."/>
            <person name="de Brujin I."/>
            <person name="Lundin D."/>
            <person name="Andersson A."/>
            <person name="Bertilsson S."/>
            <person name="Dopson M."/>
        </authorList>
    </citation>
    <scope>NUCLEOTIDE SEQUENCE</scope>
    <source>
        <strain evidence="4">MM415A00630</strain>
    </source>
</reference>
<dbReference type="InterPro" id="IPR036086">
    <property type="entry name" value="ParB/Sulfiredoxin_sf"/>
</dbReference>
<dbReference type="GO" id="GO:0008170">
    <property type="term" value="F:N-methyltransferase activity"/>
    <property type="evidence" value="ECO:0007669"/>
    <property type="project" value="InterPro"/>
</dbReference>
<evidence type="ECO:0000256" key="1">
    <source>
        <dbReference type="ARBA" id="ARBA00022603"/>
    </source>
</evidence>
<gene>
    <name evidence="4" type="ORF">MM415A00630_0015</name>
</gene>
<dbReference type="Pfam" id="PF02195">
    <property type="entry name" value="ParB_N"/>
    <property type="match status" value="1"/>
</dbReference>
<evidence type="ECO:0000256" key="2">
    <source>
        <dbReference type="ARBA" id="ARBA00022679"/>
    </source>
</evidence>
<proteinExistence type="predicted"/>